<name>A3BYC0_ORYSJ</name>
<gene>
    <name evidence="2" type="ORF">OsJ_29179</name>
</gene>
<reference evidence="2" key="2">
    <citation type="submission" date="2008-12" db="EMBL/GenBank/DDBJ databases">
        <title>Improved gene annotation of the rice (Oryza sativa) genomes.</title>
        <authorList>
            <person name="Wang J."/>
            <person name="Li R."/>
            <person name="Fan W."/>
            <person name="Huang Q."/>
            <person name="Zhang J."/>
            <person name="Zhou Y."/>
            <person name="Hu Y."/>
            <person name="Zi S."/>
            <person name="Li J."/>
            <person name="Ni P."/>
            <person name="Zheng H."/>
            <person name="Zhang Y."/>
            <person name="Zhao M."/>
            <person name="Hao Q."/>
            <person name="McDermott J."/>
            <person name="Samudrala R."/>
            <person name="Kristiansen K."/>
            <person name="Wong G.K.-S."/>
        </authorList>
    </citation>
    <scope>NUCLEOTIDE SEQUENCE</scope>
</reference>
<dbReference type="Proteomes" id="UP000007752">
    <property type="component" value="Chromosome 9"/>
</dbReference>
<feature type="region of interest" description="Disordered" evidence="1">
    <location>
        <begin position="1"/>
        <end position="47"/>
    </location>
</feature>
<evidence type="ECO:0000313" key="2">
    <source>
        <dbReference type="EMBL" id="EAZ44559.1"/>
    </source>
</evidence>
<feature type="compositionally biased region" description="Low complexity" evidence="1">
    <location>
        <begin position="1"/>
        <end position="12"/>
    </location>
</feature>
<dbReference type="EMBL" id="CM000146">
    <property type="protein sequence ID" value="EAZ44559.1"/>
    <property type="molecule type" value="Genomic_DNA"/>
</dbReference>
<sequence>MPAARLAAARAASNDSPESYFAGARSPPSSSEDDCGGAGSDDDYPSSSVLLPVDATLVGDAFEHAVAATVAADEEAPLNSWEWFWN</sequence>
<protein>
    <submittedName>
        <fullName evidence="2">Uncharacterized protein</fullName>
    </submittedName>
</protein>
<dbReference type="AlphaFoldDB" id="A3BYC0"/>
<evidence type="ECO:0000256" key="1">
    <source>
        <dbReference type="SAM" id="MobiDB-lite"/>
    </source>
</evidence>
<organism evidence="2">
    <name type="scientific">Oryza sativa subsp. japonica</name>
    <name type="common">Rice</name>
    <dbReference type="NCBI Taxonomy" id="39947"/>
    <lineage>
        <taxon>Eukaryota</taxon>
        <taxon>Viridiplantae</taxon>
        <taxon>Streptophyta</taxon>
        <taxon>Embryophyta</taxon>
        <taxon>Tracheophyta</taxon>
        <taxon>Spermatophyta</taxon>
        <taxon>Magnoliopsida</taxon>
        <taxon>Liliopsida</taxon>
        <taxon>Poales</taxon>
        <taxon>Poaceae</taxon>
        <taxon>BOP clade</taxon>
        <taxon>Oryzoideae</taxon>
        <taxon>Oryzeae</taxon>
        <taxon>Oryzinae</taxon>
        <taxon>Oryza</taxon>
        <taxon>Oryza sativa</taxon>
    </lineage>
</organism>
<feature type="compositionally biased region" description="Acidic residues" evidence="1">
    <location>
        <begin position="31"/>
        <end position="44"/>
    </location>
</feature>
<reference evidence="2" key="1">
    <citation type="journal article" date="2005" name="PLoS Biol.">
        <title>The genomes of Oryza sativa: a history of duplications.</title>
        <authorList>
            <person name="Yu J."/>
            <person name="Wang J."/>
            <person name="Lin W."/>
            <person name="Li S."/>
            <person name="Li H."/>
            <person name="Zhou J."/>
            <person name="Ni P."/>
            <person name="Dong W."/>
            <person name="Hu S."/>
            <person name="Zeng C."/>
            <person name="Zhang J."/>
            <person name="Zhang Y."/>
            <person name="Li R."/>
            <person name="Xu Z."/>
            <person name="Li S."/>
            <person name="Li X."/>
            <person name="Zheng H."/>
            <person name="Cong L."/>
            <person name="Lin L."/>
            <person name="Yin J."/>
            <person name="Geng J."/>
            <person name="Li G."/>
            <person name="Shi J."/>
            <person name="Liu J."/>
            <person name="Lv H."/>
            <person name="Li J."/>
            <person name="Wang J."/>
            <person name="Deng Y."/>
            <person name="Ran L."/>
            <person name="Shi X."/>
            <person name="Wang X."/>
            <person name="Wu Q."/>
            <person name="Li C."/>
            <person name="Ren X."/>
            <person name="Wang J."/>
            <person name="Wang X."/>
            <person name="Li D."/>
            <person name="Liu D."/>
            <person name="Zhang X."/>
            <person name="Ji Z."/>
            <person name="Zhao W."/>
            <person name="Sun Y."/>
            <person name="Zhang Z."/>
            <person name="Bao J."/>
            <person name="Han Y."/>
            <person name="Dong L."/>
            <person name="Ji J."/>
            <person name="Chen P."/>
            <person name="Wu S."/>
            <person name="Liu J."/>
            <person name="Xiao Y."/>
            <person name="Bu D."/>
            <person name="Tan J."/>
            <person name="Yang L."/>
            <person name="Ye C."/>
            <person name="Zhang J."/>
            <person name="Xu J."/>
            <person name="Zhou Y."/>
            <person name="Yu Y."/>
            <person name="Zhang B."/>
            <person name="Zhuang S."/>
            <person name="Wei H."/>
            <person name="Liu B."/>
            <person name="Lei M."/>
            <person name="Yu H."/>
            <person name="Li Y."/>
            <person name="Xu H."/>
            <person name="Wei S."/>
            <person name="He X."/>
            <person name="Fang L."/>
            <person name="Zhang Z."/>
            <person name="Zhang Y."/>
            <person name="Huang X."/>
            <person name="Su Z."/>
            <person name="Tong W."/>
            <person name="Li J."/>
            <person name="Tong Z."/>
            <person name="Li S."/>
            <person name="Ye J."/>
            <person name="Wang L."/>
            <person name="Fang L."/>
            <person name="Lei T."/>
            <person name="Chen C."/>
            <person name="Chen H."/>
            <person name="Xu Z."/>
            <person name="Li H."/>
            <person name="Huang H."/>
            <person name="Zhang F."/>
            <person name="Xu H."/>
            <person name="Li N."/>
            <person name="Zhao C."/>
            <person name="Li S."/>
            <person name="Dong L."/>
            <person name="Huang Y."/>
            <person name="Li L."/>
            <person name="Xi Y."/>
            <person name="Qi Q."/>
            <person name="Li W."/>
            <person name="Zhang B."/>
            <person name="Hu W."/>
            <person name="Zhang Y."/>
            <person name="Tian X."/>
            <person name="Jiao Y."/>
            <person name="Liang X."/>
            <person name="Jin J."/>
            <person name="Gao L."/>
            <person name="Zheng W."/>
            <person name="Hao B."/>
            <person name="Liu S."/>
            <person name="Wang W."/>
            <person name="Yuan L."/>
            <person name="Cao M."/>
            <person name="McDermott J."/>
            <person name="Samudrala R."/>
            <person name="Wang J."/>
            <person name="Wong G.K."/>
            <person name="Yang H."/>
        </authorList>
    </citation>
    <scope>NUCLEOTIDE SEQUENCE [LARGE SCALE GENOMIC DNA]</scope>
</reference>
<proteinExistence type="predicted"/>
<accession>A3BYC0</accession>